<dbReference type="RefSeq" id="WP_254153062.1">
    <property type="nucleotide sequence ID" value="NZ_JAHESD010000011.1"/>
</dbReference>
<dbReference type="InterPro" id="IPR000834">
    <property type="entry name" value="Peptidase_M14"/>
</dbReference>
<reference evidence="3 4" key="1">
    <citation type="submission" date="2021-05" db="EMBL/GenBank/DDBJ databases">
        <title>A Polyphasic approach of four new species of the genus Ohtaekwangia: Ohtaekwangia histidinii sp. nov., Ohtaekwangia cretensis sp. nov., Ohtaekwangia indiensis sp. nov., Ohtaekwangia reichenbachii sp. nov. from diverse environment.</title>
        <authorList>
            <person name="Octaviana S."/>
        </authorList>
    </citation>
    <scope>NUCLEOTIDE SEQUENCE [LARGE SCALE GENOMIC DNA]</scope>
    <source>
        <strain evidence="3 4">PWU20</strain>
    </source>
</reference>
<evidence type="ECO:0000313" key="3">
    <source>
        <dbReference type="EMBL" id="MBT1703099.1"/>
    </source>
</evidence>
<dbReference type="Gene3D" id="3.40.630.10">
    <property type="entry name" value="Zn peptidases"/>
    <property type="match status" value="1"/>
</dbReference>
<proteinExistence type="predicted"/>
<keyword evidence="3" id="KW-0645">Protease</keyword>
<feature type="signal peptide" evidence="1">
    <location>
        <begin position="1"/>
        <end position="19"/>
    </location>
</feature>
<dbReference type="CDD" id="cd03143">
    <property type="entry name" value="A4_beta-galactosidase_middle_domain"/>
    <property type="match status" value="1"/>
</dbReference>
<dbReference type="GO" id="GO:0004180">
    <property type="term" value="F:carboxypeptidase activity"/>
    <property type="evidence" value="ECO:0007669"/>
    <property type="project" value="UniProtKB-KW"/>
</dbReference>
<protein>
    <submittedName>
        <fullName evidence="3">Zinc carboxypeptidase</fullName>
    </submittedName>
</protein>
<keyword evidence="3" id="KW-0121">Carboxypeptidase</keyword>
<organism evidence="3 4">
    <name type="scientific">Chryseosolibacter indicus</name>
    <dbReference type="NCBI Taxonomy" id="2782351"/>
    <lineage>
        <taxon>Bacteria</taxon>
        <taxon>Pseudomonadati</taxon>
        <taxon>Bacteroidota</taxon>
        <taxon>Cytophagia</taxon>
        <taxon>Cytophagales</taxon>
        <taxon>Chryseotaleaceae</taxon>
        <taxon>Chryseosolibacter</taxon>
    </lineage>
</organism>
<keyword evidence="1" id="KW-0732">Signal</keyword>
<keyword evidence="3" id="KW-0378">Hydrolase</keyword>
<feature type="chain" id="PRO_5046624694" evidence="1">
    <location>
        <begin position="20"/>
        <end position="844"/>
    </location>
</feature>
<gene>
    <name evidence="3" type="ORF">KK060_07400</name>
</gene>
<feature type="domain" description="Peptidase M14" evidence="2">
    <location>
        <begin position="46"/>
        <end position="213"/>
    </location>
</feature>
<dbReference type="EMBL" id="JAHESD010000011">
    <property type="protein sequence ID" value="MBT1703099.1"/>
    <property type="molecule type" value="Genomic_DNA"/>
</dbReference>
<dbReference type="Pfam" id="PF00246">
    <property type="entry name" value="Peptidase_M14"/>
    <property type="match status" value="1"/>
</dbReference>
<evidence type="ECO:0000259" key="2">
    <source>
        <dbReference type="Pfam" id="PF00246"/>
    </source>
</evidence>
<sequence length="844" mass="96986">MKSFLISLVLVFISTLSFSQQKLLTPKEFLGYELGDRFTWHYRVVDYFKHVGDVMPNIDVHQYGETYEGRPLIYAIVASLDNYKNLEQIRIDNLKRAGIEQGSPGTNKTPIVWLSYNVHGNEANSMEASMWTLYELANTANTKTQEWLKNTIVILDPCVNPDGRDRYANFYNQYGNKPFNANGDAKEHHEPWPGGRSNHYMFDLNRDWAWETQIESKQRLVIYNQWLPHIHVDFHEQGHNNPYYFAPAAEPFHEVITPWQREFQTLIGKNNAKYFDEQGWLYFTKEVFDLYYPSYGDTYPTYNGAIGMTYEQAGGGYAGLSITTETGDPLTLKDRLTHHHTTGLSTIEITSQNATRVVDEFEKYFRENNTSPASSYKTYVIKATNNIDKLEQLTSWLKTHNISFGHTSAKTSRGFDYQTQTTASVNITSDDIIISTYQPKSRFITTIFEPTSKLPDSLTYDITAWNLMYAYDLKAYALNERLQVNRAYAPKKAVYTNLAAKPYAYIFTYNHINDVAFLTKLMQKGVKVRSMEKAFTVNGQFFNPGTLIVTRRNNEHIADFDNMIINTAKELNRIVYTTSTGFVEKGKDFGSGDLNYIKPPRIAVLFGEQTSSLSTGEIWHFFEQQIHYPITQIGTDYFKNVDLSKYDVFVIPEGYYRLFEESVLEKISTWVNNGGRLILIANAINSFADQKAFELKRFASEEDKAFAEKEEKERKEREGFTRYGDTERKQVSEYISGAIYKVAIDNSHPLGFGLNDFYYSLKTNELRFAYLDNGWNVGILKGKTKPVQGFAGNKANKTLENSLVFGVEPKGEGQVVYLVDNPLFRSFWENGKLLFANAVFMVGQ</sequence>
<evidence type="ECO:0000256" key="1">
    <source>
        <dbReference type="SAM" id="SignalP"/>
    </source>
</evidence>
<accession>A0ABS5VQP2</accession>
<comment type="caution">
    <text evidence="3">The sequence shown here is derived from an EMBL/GenBank/DDBJ whole genome shotgun (WGS) entry which is preliminary data.</text>
</comment>
<dbReference type="SUPFAM" id="SSF52317">
    <property type="entry name" value="Class I glutamine amidotransferase-like"/>
    <property type="match status" value="1"/>
</dbReference>
<dbReference type="CDD" id="cd06238">
    <property type="entry name" value="M14-like"/>
    <property type="match status" value="1"/>
</dbReference>
<dbReference type="InterPro" id="IPR029062">
    <property type="entry name" value="Class_I_gatase-like"/>
</dbReference>
<evidence type="ECO:0000313" key="4">
    <source>
        <dbReference type="Proteomes" id="UP000772618"/>
    </source>
</evidence>
<dbReference type="SUPFAM" id="SSF53187">
    <property type="entry name" value="Zn-dependent exopeptidases"/>
    <property type="match status" value="1"/>
</dbReference>
<name>A0ABS5VQP2_9BACT</name>
<keyword evidence="4" id="KW-1185">Reference proteome</keyword>
<dbReference type="Proteomes" id="UP000772618">
    <property type="component" value="Unassembled WGS sequence"/>
</dbReference>